<dbReference type="EMBL" id="KN846956">
    <property type="protein sequence ID" value="KIW73673.1"/>
    <property type="molecule type" value="Genomic_DNA"/>
</dbReference>
<keyword evidence="3" id="KW-1185">Reference proteome</keyword>
<feature type="region of interest" description="Disordered" evidence="1">
    <location>
        <begin position="1"/>
        <end position="40"/>
    </location>
</feature>
<feature type="compositionally biased region" description="Polar residues" evidence="1">
    <location>
        <begin position="1"/>
        <end position="15"/>
    </location>
</feature>
<dbReference type="AlphaFoldDB" id="A0A0D2FYP2"/>
<dbReference type="Proteomes" id="UP000054266">
    <property type="component" value="Unassembled WGS sequence"/>
</dbReference>
<gene>
    <name evidence="2" type="ORF">PV04_01771</name>
</gene>
<organism evidence="2 3">
    <name type="scientific">Phialophora macrospora</name>
    <dbReference type="NCBI Taxonomy" id="1851006"/>
    <lineage>
        <taxon>Eukaryota</taxon>
        <taxon>Fungi</taxon>
        <taxon>Dikarya</taxon>
        <taxon>Ascomycota</taxon>
        <taxon>Pezizomycotina</taxon>
        <taxon>Eurotiomycetes</taxon>
        <taxon>Chaetothyriomycetidae</taxon>
        <taxon>Chaetothyriales</taxon>
        <taxon>Herpotrichiellaceae</taxon>
        <taxon>Phialophora</taxon>
    </lineage>
</organism>
<dbReference type="HOGENOM" id="CLU_1948572_0_0_1"/>
<sequence>MNSPQGWGISRQGTAASFKGPSRMPSWLIGPAPTGAQTAEQNLTPDSYSIYKLEWSDLKAWLEGRFPDIALPVVGQIKKDAWVFNIPQKLDDNDKKNIAVMRDEIDRRKKQTANSAGRRVRSPERQRRH</sequence>
<evidence type="ECO:0000256" key="1">
    <source>
        <dbReference type="SAM" id="MobiDB-lite"/>
    </source>
</evidence>
<reference evidence="2 3" key="1">
    <citation type="submission" date="2015-01" db="EMBL/GenBank/DDBJ databases">
        <title>The Genome Sequence of Capronia semiimmersa CBS27337.</title>
        <authorList>
            <consortium name="The Broad Institute Genomics Platform"/>
            <person name="Cuomo C."/>
            <person name="de Hoog S."/>
            <person name="Gorbushina A."/>
            <person name="Stielow B."/>
            <person name="Teixiera M."/>
            <person name="Abouelleil A."/>
            <person name="Chapman S.B."/>
            <person name="Priest M."/>
            <person name="Young S.K."/>
            <person name="Wortman J."/>
            <person name="Nusbaum C."/>
            <person name="Birren B."/>
        </authorList>
    </citation>
    <scope>NUCLEOTIDE SEQUENCE [LARGE SCALE GENOMIC DNA]</scope>
    <source>
        <strain evidence="2 3">CBS 27337</strain>
    </source>
</reference>
<name>A0A0D2FYP2_9EURO</name>
<feature type="region of interest" description="Disordered" evidence="1">
    <location>
        <begin position="102"/>
        <end position="129"/>
    </location>
</feature>
<evidence type="ECO:0000313" key="3">
    <source>
        <dbReference type="Proteomes" id="UP000054266"/>
    </source>
</evidence>
<protein>
    <submittedName>
        <fullName evidence="2">Uncharacterized protein</fullName>
    </submittedName>
</protein>
<proteinExistence type="predicted"/>
<evidence type="ECO:0000313" key="2">
    <source>
        <dbReference type="EMBL" id="KIW73673.1"/>
    </source>
</evidence>
<accession>A0A0D2FYP2</accession>